<dbReference type="CDD" id="cd18084">
    <property type="entry name" value="RsmE-like"/>
    <property type="match status" value="1"/>
</dbReference>
<dbReference type="InterPro" id="IPR046887">
    <property type="entry name" value="RsmE_PUA-like"/>
</dbReference>
<keyword evidence="8 12" id="KW-0808">Transferase</keyword>
<comment type="catalytic activity">
    <reaction evidence="11 12">
        <text>uridine(1498) in 16S rRNA + S-adenosyl-L-methionine = N(3)-methyluridine(1498) in 16S rRNA + S-adenosyl-L-homocysteine + H(+)</text>
        <dbReference type="Rhea" id="RHEA:42920"/>
        <dbReference type="Rhea" id="RHEA-COMP:10283"/>
        <dbReference type="Rhea" id="RHEA-COMP:10284"/>
        <dbReference type="ChEBI" id="CHEBI:15378"/>
        <dbReference type="ChEBI" id="CHEBI:57856"/>
        <dbReference type="ChEBI" id="CHEBI:59789"/>
        <dbReference type="ChEBI" id="CHEBI:65315"/>
        <dbReference type="ChEBI" id="CHEBI:74502"/>
        <dbReference type="EC" id="2.1.1.193"/>
    </reaction>
</comment>
<accession>A0ABU5CGT1</accession>
<keyword evidence="9 12" id="KW-0949">S-adenosyl-L-methionine</keyword>
<dbReference type="Gene3D" id="3.40.1280.10">
    <property type="match status" value="1"/>
</dbReference>
<dbReference type="SUPFAM" id="SSF88697">
    <property type="entry name" value="PUA domain-like"/>
    <property type="match status" value="1"/>
</dbReference>
<dbReference type="InterPro" id="IPR046886">
    <property type="entry name" value="RsmE_MTase_dom"/>
</dbReference>
<evidence type="ECO:0000256" key="6">
    <source>
        <dbReference type="ARBA" id="ARBA00022552"/>
    </source>
</evidence>
<evidence type="ECO:0000256" key="10">
    <source>
        <dbReference type="ARBA" id="ARBA00025699"/>
    </source>
</evidence>
<evidence type="ECO:0000256" key="8">
    <source>
        <dbReference type="ARBA" id="ARBA00022679"/>
    </source>
</evidence>
<evidence type="ECO:0000256" key="9">
    <source>
        <dbReference type="ARBA" id="ARBA00022691"/>
    </source>
</evidence>
<dbReference type="GO" id="GO:0008168">
    <property type="term" value="F:methyltransferase activity"/>
    <property type="evidence" value="ECO:0007669"/>
    <property type="project" value="UniProtKB-KW"/>
</dbReference>
<dbReference type="EMBL" id="JAROCA020000001">
    <property type="protein sequence ID" value="MDY0405528.1"/>
    <property type="molecule type" value="Genomic_DNA"/>
</dbReference>
<comment type="function">
    <text evidence="10 12">Specifically methylates the N3 position of the uracil ring of uridine 1498 (m3U1498) in 16S rRNA. Acts on the fully assembled 30S ribosomal subunit.</text>
</comment>
<evidence type="ECO:0000256" key="4">
    <source>
        <dbReference type="ARBA" id="ARBA00013673"/>
    </source>
</evidence>
<dbReference type="Pfam" id="PF04452">
    <property type="entry name" value="Methyltrans_RNA"/>
    <property type="match status" value="1"/>
</dbReference>
<organism evidence="15 16">
    <name type="scientific">Tigheibacillus jepli</name>
    <dbReference type="NCBI Taxonomy" id="3035914"/>
    <lineage>
        <taxon>Bacteria</taxon>
        <taxon>Bacillati</taxon>
        <taxon>Bacillota</taxon>
        <taxon>Bacilli</taxon>
        <taxon>Bacillales</taxon>
        <taxon>Bacillaceae</taxon>
        <taxon>Tigheibacillus</taxon>
    </lineage>
</organism>
<dbReference type="PANTHER" id="PTHR30027">
    <property type="entry name" value="RIBOSOMAL RNA SMALL SUBUNIT METHYLTRANSFERASE E"/>
    <property type="match status" value="1"/>
</dbReference>
<dbReference type="GO" id="GO:0032259">
    <property type="term" value="P:methylation"/>
    <property type="evidence" value="ECO:0007669"/>
    <property type="project" value="UniProtKB-KW"/>
</dbReference>
<dbReference type="Gene3D" id="2.40.240.20">
    <property type="entry name" value="Hypothetical PUA domain-like, domain 1"/>
    <property type="match status" value="1"/>
</dbReference>
<evidence type="ECO:0000256" key="1">
    <source>
        <dbReference type="ARBA" id="ARBA00004496"/>
    </source>
</evidence>
<evidence type="ECO:0000256" key="7">
    <source>
        <dbReference type="ARBA" id="ARBA00022603"/>
    </source>
</evidence>
<dbReference type="InterPro" id="IPR029028">
    <property type="entry name" value="Alpha/beta_knot_MTases"/>
</dbReference>
<keyword evidence="7 12" id="KW-0489">Methyltransferase</keyword>
<feature type="domain" description="Ribosomal RNA small subunit methyltransferase E methyltransferase" evidence="13">
    <location>
        <begin position="73"/>
        <end position="241"/>
    </location>
</feature>
<keyword evidence="16" id="KW-1185">Reference proteome</keyword>
<dbReference type="PANTHER" id="PTHR30027:SF3">
    <property type="entry name" value="16S RRNA (URACIL(1498)-N(3))-METHYLTRANSFERASE"/>
    <property type="match status" value="1"/>
</dbReference>
<dbReference type="SUPFAM" id="SSF75217">
    <property type="entry name" value="alpha/beta knot"/>
    <property type="match status" value="1"/>
</dbReference>
<sequence length="248" mass="28109">MQRYFVPASSWDTDRLCITGQDAHHISHVMRCKPGDEVICSHPDGKAAACKITEIKENEVILLVMQWLDRDAELPIAVTIAQGLPKADKMELILQKGTELGASAFIPFKAQRSVVKWDDKKMAKKMDRFAKIVKEASEQSHRNKIPKLHEQMNINQLILESKSYDICIFAYEEEAKVANFNSFSTIVKKMNKGQRMLVCIGPEGGFTTEEVQLLKKNGFFPVRLGPRILRTETAAMYVLAGISYQFEE</sequence>
<evidence type="ECO:0000259" key="13">
    <source>
        <dbReference type="Pfam" id="PF04452"/>
    </source>
</evidence>
<reference evidence="15 16" key="1">
    <citation type="submission" date="2023-10" db="EMBL/GenBank/DDBJ databases">
        <title>179-bfca-hs.</title>
        <authorList>
            <person name="Miliotis G."/>
            <person name="Sengupta P."/>
            <person name="Hameed A."/>
            <person name="Chuvochina M."/>
            <person name="Mcdonagh F."/>
            <person name="Simpson A.C."/>
            <person name="Singh N.K."/>
            <person name="Rekha P.D."/>
            <person name="Raman K."/>
            <person name="Hugenholtz P."/>
            <person name="Venkateswaran K."/>
        </authorList>
    </citation>
    <scope>NUCLEOTIDE SEQUENCE [LARGE SCALE GENOMIC DNA]</scope>
    <source>
        <strain evidence="15 16">179-BFC-A-HS</strain>
    </source>
</reference>
<keyword evidence="6 12" id="KW-0698">rRNA processing</keyword>
<evidence type="ECO:0000256" key="12">
    <source>
        <dbReference type="PIRNR" id="PIRNR015601"/>
    </source>
</evidence>
<comment type="similarity">
    <text evidence="2 12">Belongs to the RNA methyltransferase RsmE family.</text>
</comment>
<dbReference type="Pfam" id="PF20260">
    <property type="entry name" value="PUA_4"/>
    <property type="match status" value="1"/>
</dbReference>
<evidence type="ECO:0000256" key="11">
    <source>
        <dbReference type="ARBA" id="ARBA00047944"/>
    </source>
</evidence>
<feature type="domain" description="Ribosomal RNA small subunit methyltransferase E PUA-like" evidence="14">
    <location>
        <begin position="18"/>
        <end position="63"/>
    </location>
</feature>
<dbReference type="NCBIfam" id="NF008691">
    <property type="entry name" value="PRK11713.1-4"/>
    <property type="match status" value="1"/>
</dbReference>
<evidence type="ECO:0000256" key="2">
    <source>
        <dbReference type="ARBA" id="ARBA00005528"/>
    </source>
</evidence>
<gene>
    <name evidence="15" type="ORF">P5G51_009060</name>
</gene>
<proteinExistence type="inferred from homology"/>
<evidence type="ECO:0000259" key="14">
    <source>
        <dbReference type="Pfam" id="PF20260"/>
    </source>
</evidence>
<evidence type="ECO:0000313" key="15">
    <source>
        <dbReference type="EMBL" id="MDY0405528.1"/>
    </source>
</evidence>
<dbReference type="RefSeq" id="WP_306066249.1">
    <property type="nucleotide sequence ID" value="NZ_JAROCA020000001.1"/>
</dbReference>
<dbReference type="NCBIfam" id="NF008692">
    <property type="entry name" value="PRK11713.1-5"/>
    <property type="match status" value="1"/>
</dbReference>
<dbReference type="PIRSF" id="PIRSF015601">
    <property type="entry name" value="MTase_slr0722"/>
    <property type="match status" value="1"/>
</dbReference>
<evidence type="ECO:0000313" key="16">
    <source>
        <dbReference type="Proteomes" id="UP001228376"/>
    </source>
</evidence>
<dbReference type="InterPro" id="IPR006700">
    <property type="entry name" value="RsmE"/>
</dbReference>
<name>A0ABU5CGT1_9BACI</name>
<dbReference type="EC" id="2.1.1.193" evidence="3 12"/>
<dbReference type="InterPro" id="IPR015947">
    <property type="entry name" value="PUA-like_sf"/>
</dbReference>
<evidence type="ECO:0000256" key="3">
    <source>
        <dbReference type="ARBA" id="ARBA00012328"/>
    </source>
</evidence>
<keyword evidence="5 12" id="KW-0963">Cytoplasm</keyword>
<protein>
    <recommendedName>
        <fullName evidence="4 12">Ribosomal RNA small subunit methyltransferase E</fullName>
        <ecNumber evidence="3 12">2.1.1.193</ecNumber>
    </recommendedName>
</protein>
<evidence type="ECO:0000256" key="5">
    <source>
        <dbReference type="ARBA" id="ARBA00022490"/>
    </source>
</evidence>
<dbReference type="InterPro" id="IPR029026">
    <property type="entry name" value="tRNA_m1G_MTases_N"/>
</dbReference>
<dbReference type="NCBIfam" id="TIGR00046">
    <property type="entry name" value="RsmE family RNA methyltransferase"/>
    <property type="match status" value="1"/>
</dbReference>
<dbReference type="Proteomes" id="UP001228376">
    <property type="component" value="Unassembled WGS sequence"/>
</dbReference>
<comment type="subcellular location">
    <subcellularLocation>
        <location evidence="1 12">Cytoplasm</location>
    </subcellularLocation>
</comment>
<comment type="caution">
    <text evidence="15">The sequence shown here is derived from an EMBL/GenBank/DDBJ whole genome shotgun (WGS) entry which is preliminary data.</text>
</comment>